<dbReference type="PANTHER" id="PTHR12111:SF2">
    <property type="entry name" value="SPLICING FACTOR YJU2B-RELATED"/>
    <property type="match status" value="1"/>
</dbReference>
<dbReference type="STRING" id="133385.A0A2T9YR17"/>
<dbReference type="InterPro" id="IPR007590">
    <property type="entry name" value="Saf4/Yju2"/>
</dbReference>
<reference evidence="4 5" key="1">
    <citation type="journal article" date="2018" name="MBio">
        <title>Comparative Genomics Reveals the Core Gene Toolbox for the Fungus-Insect Symbiosis.</title>
        <authorList>
            <person name="Wang Y."/>
            <person name="Stata M."/>
            <person name="Wang W."/>
            <person name="Stajich J.E."/>
            <person name="White M.M."/>
            <person name="Moncalvo J.M."/>
        </authorList>
    </citation>
    <scope>NUCLEOTIDE SEQUENCE [LARGE SCALE GENOMIC DNA]</scope>
    <source>
        <strain evidence="4 5">SWE-8-4</strain>
    </source>
</reference>
<evidence type="ECO:0000256" key="3">
    <source>
        <dbReference type="SAM" id="MobiDB-lite"/>
    </source>
</evidence>
<dbReference type="GO" id="GO:0005684">
    <property type="term" value="C:U2-type spliceosomal complex"/>
    <property type="evidence" value="ECO:0007669"/>
    <property type="project" value="TreeGrafter"/>
</dbReference>
<dbReference type="Proteomes" id="UP000245383">
    <property type="component" value="Unassembled WGS sequence"/>
</dbReference>
<dbReference type="GO" id="GO:0071014">
    <property type="term" value="C:post-mRNA release spliceosomal complex"/>
    <property type="evidence" value="ECO:0007669"/>
    <property type="project" value="TreeGrafter"/>
</dbReference>
<feature type="compositionally biased region" description="Polar residues" evidence="3">
    <location>
        <begin position="371"/>
        <end position="380"/>
    </location>
</feature>
<feature type="coiled-coil region" evidence="2">
    <location>
        <begin position="132"/>
        <end position="163"/>
    </location>
</feature>
<feature type="region of interest" description="Disordered" evidence="3">
    <location>
        <begin position="361"/>
        <end position="380"/>
    </location>
</feature>
<keyword evidence="2" id="KW-0175">Coiled coil</keyword>
<gene>
    <name evidence="4" type="ORF">BB561_002270</name>
</gene>
<comment type="caution">
    <text evidence="4">The sequence shown here is derived from an EMBL/GenBank/DDBJ whole genome shotgun (WGS) entry which is preliminary data.</text>
</comment>
<name>A0A2T9YR17_9FUNG</name>
<dbReference type="PANTHER" id="PTHR12111">
    <property type="entry name" value="SPLICING FACTOR YJU2"/>
    <property type="match status" value="1"/>
</dbReference>
<keyword evidence="5" id="KW-1185">Reference proteome</keyword>
<dbReference type="EMBL" id="MBFR01000075">
    <property type="protein sequence ID" value="PVU94769.1"/>
    <property type="molecule type" value="Genomic_DNA"/>
</dbReference>
<protein>
    <submittedName>
        <fullName evidence="4">Uncharacterized protein</fullName>
    </submittedName>
</protein>
<evidence type="ECO:0000256" key="2">
    <source>
        <dbReference type="SAM" id="Coils"/>
    </source>
</evidence>
<dbReference type="GO" id="GO:0000398">
    <property type="term" value="P:mRNA splicing, via spliceosome"/>
    <property type="evidence" value="ECO:0007669"/>
    <property type="project" value="InterPro"/>
</dbReference>
<accession>A0A2T9YR17</accession>
<dbReference type="AlphaFoldDB" id="A0A2T9YR17"/>
<proteinExistence type="inferred from homology"/>
<evidence type="ECO:0000256" key="1">
    <source>
        <dbReference type="ARBA" id="ARBA00005595"/>
    </source>
</evidence>
<sequence>MAERKAQNKYYPPDWEPSKGSINKYVGQHPLRDRARKLHEGILIIRFEMPFNIWCNGCIRFNAQKKKIGNYFSTPILSFKMKCCFCSSWFEIHTDPKNQKYIVVSGAYKKNEEYSDDSDNPLSKKELEKINKRKMTDNIFKLEKKLEDKKRAAEQAKRIMEMQIISSKRYENYGETNSYLRQQLRAKKSEEKGKEMAMKKLCNKYSLGFNVEDENFSDKIIAGSIDFQSKRNYSVKTTQTTNLYSDKIAPKTPLVTKLIKYAKINSDPFAIAKKDLRTSSNYLNQQELAKKRTTINLVSSILVESKKVSEKNKIEKSCIKDQVLGSSSSASKNQIVFKGLNSDIGASVNEKSYIDNSSLLNPLDHLDYKSESSGLDSEPD</sequence>
<comment type="similarity">
    <text evidence="1">Belongs to the CWC16 family.</text>
</comment>
<evidence type="ECO:0000313" key="5">
    <source>
        <dbReference type="Proteomes" id="UP000245383"/>
    </source>
</evidence>
<dbReference type="OrthoDB" id="360327at2759"/>
<organism evidence="4 5">
    <name type="scientific">Smittium simulii</name>
    <dbReference type="NCBI Taxonomy" id="133385"/>
    <lineage>
        <taxon>Eukaryota</taxon>
        <taxon>Fungi</taxon>
        <taxon>Fungi incertae sedis</taxon>
        <taxon>Zoopagomycota</taxon>
        <taxon>Kickxellomycotina</taxon>
        <taxon>Harpellomycetes</taxon>
        <taxon>Harpellales</taxon>
        <taxon>Legeriomycetaceae</taxon>
        <taxon>Smittium</taxon>
    </lineage>
</organism>
<dbReference type="Pfam" id="PF04502">
    <property type="entry name" value="Saf4_Yju2"/>
    <property type="match status" value="1"/>
</dbReference>
<evidence type="ECO:0000313" key="4">
    <source>
        <dbReference type="EMBL" id="PVU94769.1"/>
    </source>
</evidence>